<gene>
    <name evidence="2" type="ORF">BT96DRAFT_779642</name>
</gene>
<feature type="non-terminal residue" evidence="2">
    <location>
        <position position="179"/>
    </location>
</feature>
<evidence type="ECO:0000313" key="2">
    <source>
        <dbReference type="EMBL" id="KAE9408144.1"/>
    </source>
</evidence>
<name>A0A6A4IHD8_9AGAR</name>
<dbReference type="Gene3D" id="1.10.510.10">
    <property type="entry name" value="Transferase(Phosphotransferase) domain 1"/>
    <property type="match status" value="1"/>
</dbReference>
<reference evidence="2" key="1">
    <citation type="journal article" date="2019" name="Environ. Microbiol.">
        <title>Fungal ecological strategies reflected in gene transcription - a case study of two litter decomposers.</title>
        <authorList>
            <person name="Barbi F."/>
            <person name="Kohler A."/>
            <person name="Barry K."/>
            <person name="Baskaran P."/>
            <person name="Daum C."/>
            <person name="Fauchery L."/>
            <person name="Ihrmark K."/>
            <person name="Kuo A."/>
            <person name="LaButti K."/>
            <person name="Lipzen A."/>
            <person name="Morin E."/>
            <person name="Grigoriev I.V."/>
            <person name="Henrissat B."/>
            <person name="Lindahl B."/>
            <person name="Martin F."/>
        </authorList>
    </citation>
    <scope>NUCLEOTIDE SEQUENCE</scope>
    <source>
        <strain evidence="2">JB14</strain>
    </source>
</reference>
<dbReference type="AlphaFoldDB" id="A0A6A4IHD8"/>
<dbReference type="EMBL" id="ML769392">
    <property type="protein sequence ID" value="KAE9408144.1"/>
    <property type="molecule type" value="Genomic_DNA"/>
</dbReference>
<dbReference type="SMART" id="SM00220">
    <property type="entry name" value="S_TKc"/>
    <property type="match status" value="1"/>
</dbReference>
<dbReference type="Proteomes" id="UP000799118">
    <property type="component" value="Unassembled WGS sequence"/>
</dbReference>
<dbReference type="GO" id="GO:0004672">
    <property type="term" value="F:protein kinase activity"/>
    <property type="evidence" value="ECO:0007669"/>
    <property type="project" value="InterPro"/>
</dbReference>
<keyword evidence="2" id="KW-0808">Transferase</keyword>
<sequence>NGDLWTYLLNNDPPLANRINWALEIAEGLCYIHSKAVVWADAHFSNILVTRDLHVVLADFGFSLISPSPFHHQTTLPPPVFACPKLYYGGTPNRVDIFAFGIMLFALLMRRFPWTANLNPSLDEQIQVVLTHGKFKWDVIEDKTSKDYFGPIVEKCFKIGYTSGSEIFDDMKQVSAKWF</sequence>
<dbReference type="PROSITE" id="PS50011">
    <property type="entry name" value="PROTEIN_KINASE_DOM"/>
    <property type="match status" value="1"/>
</dbReference>
<dbReference type="GO" id="GO:0005737">
    <property type="term" value="C:cytoplasm"/>
    <property type="evidence" value="ECO:0007669"/>
    <property type="project" value="TreeGrafter"/>
</dbReference>
<keyword evidence="3" id="KW-1185">Reference proteome</keyword>
<evidence type="ECO:0000313" key="3">
    <source>
        <dbReference type="Proteomes" id="UP000799118"/>
    </source>
</evidence>
<proteinExistence type="predicted"/>
<feature type="domain" description="Protein kinase" evidence="1">
    <location>
        <begin position="1"/>
        <end position="179"/>
    </location>
</feature>
<keyword evidence="2" id="KW-0418">Kinase</keyword>
<dbReference type="InterPro" id="IPR011009">
    <property type="entry name" value="Kinase-like_dom_sf"/>
</dbReference>
<dbReference type="OrthoDB" id="3030888at2759"/>
<dbReference type="Pfam" id="PF00069">
    <property type="entry name" value="Pkinase"/>
    <property type="match status" value="1"/>
</dbReference>
<dbReference type="InterPro" id="IPR050167">
    <property type="entry name" value="Ser_Thr_protein_kinase"/>
</dbReference>
<dbReference type="GO" id="GO:0005524">
    <property type="term" value="F:ATP binding"/>
    <property type="evidence" value="ECO:0007669"/>
    <property type="project" value="InterPro"/>
</dbReference>
<protein>
    <submittedName>
        <fullName evidence="2">Kinase-like protein</fullName>
    </submittedName>
</protein>
<evidence type="ECO:0000259" key="1">
    <source>
        <dbReference type="PROSITE" id="PS50011"/>
    </source>
</evidence>
<feature type="non-terminal residue" evidence="2">
    <location>
        <position position="1"/>
    </location>
</feature>
<accession>A0A6A4IHD8</accession>
<organism evidence="2 3">
    <name type="scientific">Gymnopus androsaceus JB14</name>
    <dbReference type="NCBI Taxonomy" id="1447944"/>
    <lineage>
        <taxon>Eukaryota</taxon>
        <taxon>Fungi</taxon>
        <taxon>Dikarya</taxon>
        <taxon>Basidiomycota</taxon>
        <taxon>Agaricomycotina</taxon>
        <taxon>Agaricomycetes</taxon>
        <taxon>Agaricomycetidae</taxon>
        <taxon>Agaricales</taxon>
        <taxon>Marasmiineae</taxon>
        <taxon>Omphalotaceae</taxon>
        <taxon>Gymnopus</taxon>
    </lineage>
</organism>
<dbReference type="PANTHER" id="PTHR23257">
    <property type="entry name" value="SERINE-THREONINE PROTEIN KINASE"/>
    <property type="match status" value="1"/>
</dbReference>
<dbReference type="GO" id="GO:0007165">
    <property type="term" value="P:signal transduction"/>
    <property type="evidence" value="ECO:0007669"/>
    <property type="project" value="TreeGrafter"/>
</dbReference>
<dbReference type="SUPFAM" id="SSF56112">
    <property type="entry name" value="Protein kinase-like (PK-like)"/>
    <property type="match status" value="1"/>
</dbReference>
<dbReference type="InterPro" id="IPR000719">
    <property type="entry name" value="Prot_kinase_dom"/>
</dbReference>